<keyword evidence="2" id="KW-1185">Reference proteome</keyword>
<proteinExistence type="predicted"/>
<dbReference type="EMBL" id="JALKII010000001">
    <property type="protein sequence ID" value="MCK0536652.1"/>
    <property type="molecule type" value="Genomic_DNA"/>
</dbReference>
<evidence type="ECO:0000313" key="2">
    <source>
        <dbReference type="Proteomes" id="UP001165524"/>
    </source>
</evidence>
<gene>
    <name evidence="1" type="ORF">MU846_02930</name>
</gene>
<sequence>MARYVAFQSTEQLHNTTDGFIQRMKGPQPRLEPATVEAIMTEFLQQALTVFFLRPSELVGLSGGLKRAVALTADTINKASQLVVRRATKKLDLAQHRQTADYMDEMRRMIPDAEGTETWYVVFPIDSALADKLERARELCEANDPTAARPLLVEYLHEMTDVALHWYFERPIALLGFGPILRKVADVALHTTSKATHAVIRRVFAELEGEQVTHATLYMHSLLQEIGTD</sequence>
<dbReference type="Proteomes" id="UP001165524">
    <property type="component" value="Unassembled WGS sequence"/>
</dbReference>
<name>A0ABT0E4U3_9GAMM</name>
<evidence type="ECO:0000313" key="1">
    <source>
        <dbReference type="EMBL" id="MCK0536652.1"/>
    </source>
</evidence>
<accession>A0ABT0E4U3</accession>
<protein>
    <submittedName>
        <fullName evidence="1">Uncharacterized protein</fullName>
    </submittedName>
</protein>
<comment type="caution">
    <text evidence="1">The sequence shown here is derived from an EMBL/GenBank/DDBJ whole genome shotgun (WGS) entry which is preliminary data.</text>
</comment>
<organism evidence="1 2">
    <name type="scientific">Alcanivorax quisquiliarum</name>
    <dbReference type="NCBI Taxonomy" id="2933565"/>
    <lineage>
        <taxon>Bacteria</taxon>
        <taxon>Pseudomonadati</taxon>
        <taxon>Pseudomonadota</taxon>
        <taxon>Gammaproteobacteria</taxon>
        <taxon>Oceanospirillales</taxon>
        <taxon>Alcanivoracaceae</taxon>
        <taxon>Alcanivorax</taxon>
    </lineage>
</organism>
<dbReference type="RefSeq" id="WP_246948170.1">
    <property type="nucleotide sequence ID" value="NZ_JALKII010000001.1"/>
</dbReference>
<reference evidence="1" key="1">
    <citation type="submission" date="2022-04" db="EMBL/GenBank/DDBJ databases">
        <title>Alcanivorax sp. CY1518 draft genome sequence.</title>
        <authorList>
            <person name="Zhao G."/>
            <person name="An M."/>
        </authorList>
    </citation>
    <scope>NUCLEOTIDE SEQUENCE</scope>
    <source>
        <strain evidence="1">CY1518</strain>
    </source>
</reference>